<dbReference type="GO" id="GO:0015649">
    <property type="term" value="F:2-keto-3-deoxygluconate:proton symporter activity"/>
    <property type="evidence" value="ECO:0007669"/>
    <property type="project" value="InterPro"/>
</dbReference>
<dbReference type="EMBL" id="PRCK01000002">
    <property type="protein sequence ID" value="RTJ96560.1"/>
    <property type="molecule type" value="Genomic_DNA"/>
</dbReference>
<evidence type="ECO:0000313" key="12">
    <source>
        <dbReference type="EMBL" id="RTJ96560.1"/>
    </source>
</evidence>
<evidence type="ECO:0000256" key="1">
    <source>
        <dbReference type="ARBA" id="ARBA00006430"/>
    </source>
</evidence>
<comment type="similarity">
    <text evidence="1">Belongs to the KdgT transporter family.</text>
</comment>
<keyword evidence="3" id="KW-1003">Cell membrane</keyword>
<keyword evidence="4" id="KW-0762">Sugar transport</keyword>
<feature type="transmembrane region" description="Helical" evidence="9">
    <location>
        <begin position="105"/>
        <end position="129"/>
    </location>
</feature>
<dbReference type="EMBL" id="NAAF01000003">
    <property type="protein sequence ID" value="OSY78242.1"/>
    <property type="molecule type" value="Genomic_DNA"/>
</dbReference>
<dbReference type="AlphaFoldDB" id="A0A1Y2P9E6"/>
<feature type="transmembrane region" description="Helical" evidence="9">
    <location>
        <begin position="199"/>
        <end position="220"/>
    </location>
</feature>
<feature type="transmembrane region" description="Helical" evidence="9">
    <location>
        <begin position="74"/>
        <end position="93"/>
    </location>
</feature>
<feature type="transmembrane region" description="Helical" evidence="9">
    <location>
        <begin position="226"/>
        <end position="248"/>
    </location>
</feature>
<feature type="transmembrane region" description="Helical" evidence="9">
    <location>
        <begin position="141"/>
        <end position="164"/>
    </location>
</feature>
<evidence type="ECO:0000313" key="10">
    <source>
        <dbReference type="EMBL" id="OEV47104.1"/>
    </source>
</evidence>
<feature type="transmembrane region" description="Helical" evidence="9">
    <location>
        <begin position="255"/>
        <end position="277"/>
    </location>
</feature>
<evidence type="ECO:0000313" key="14">
    <source>
        <dbReference type="Proteomes" id="UP000194235"/>
    </source>
</evidence>
<reference evidence="11 14" key="2">
    <citation type="submission" date="2017-03" db="EMBL/GenBank/DDBJ databases">
        <title>Characterization of Campylobacter jejuni water isolates.</title>
        <authorList>
            <person name="Nilsson A."/>
            <person name="Skarp A."/>
            <person name="Johansson C."/>
            <person name="Kaden R."/>
            <person name="Engstrand L."/>
            <person name="Rautelin H."/>
        </authorList>
    </citation>
    <scope>NUCLEOTIDE SEQUENCE [LARGE SCALE GENOMIC DNA]</scope>
    <source>
        <strain evidence="11 14">VA12</strain>
    </source>
</reference>
<evidence type="ECO:0000256" key="5">
    <source>
        <dbReference type="ARBA" id="ARBA00022692"/>
    </source>
</evidence>
<evidence type="ECO:0000256" key="9">
    <source>
        <dbReference type="SAM" id="Phobius"/>
    </source>
</evidence>
<evidence type="ECO:0000313" key="16">
    <source>
        <dbReference type="Proteomes" id="UP000287237"/>
    </source>
</evidence>
<reference evidence="15 16" key="3">
    <citation type="journal article" date="2019" name="Appl. Environ. Microbiol.">
        <title>Population genetics and characterization of Campylobacter jejuni isolates in western jackdaws and game birds in Finland.</title>
        <authorList>
            <person name="Kovanen S."/>
            <person name="Rossi M."/>
            <person name="Pohja-Mykra M."/>
            <person name="Nieminen T."/>
            <person name="Raunio-Saarnisto M."/>
            <person name="Sauvala M."/>
            <person name="Fredriksson-Ahomaa M."/>
            <person name="Hanninen M.L."/>
            <person name="Kivisto R."/>
        </authorList>
    </citation>
    <scope>NUCLEOTIDE SEQUENCE [LARGE SCALE GENOMIC DNA]</scope>
    <source>
        <strain evidence="12 16">CB296</strain>
        <strain evidence="13 15">CB304</strain>
    </source>
</reference>
<feature type="transmembrane region" description="Helical" evidence="9">
    <location>
        <begin position="12"/>
        <end position="36"/>
    </location>
</feature>
<evidence type="ECO:0000313" key="11">
    <source>
        <dbReference type="EMBL" id="OSY78242.1"/>
    </source>
</evidence>
<dbReference type="Proteomes" id="UP000286791">
    <property type="component" value="Unassembled WGS sequence"/>
</dbReference>
<dbReference type="GO" id="GO:0016020">
    <property type="term" value="C:membrane"/>
    <property type="evidence" value="ECO:0007669"/>
    <property type="project" value="InterPro"/>
</dbReference>
<evidence type="ECO:0000256" key="8">
    <source>
        <dbReference type="ARBA" id="ARBA00023136"/>
    </source>
</evidence>
<evidence type="ECO:0000256" key="2">
    <source>
        <dbReference type="ARBA" id="ARBA00022448"/>
    </source>
</evidence>
<dbReference type="Proteomes" id="UP000194235">
    <property type="component" value="Unassembled WGS sequence"/>
</dbReference>
<evidence type="ECO:0000256" key="7">
    <source>
        <dbReference type="ARBA" id="ARBA00022989"/>
    </source>
</evidence>
<dbReference type="EMBL" id="MJVJ01000086">
    <property type="protein sequence ID" value="OEV47104.1"/>
    <property type="molecule type" value="Genomic_DNA"/>
</dbReference>
<dbReference type="EMBL" id="PRCE01000014">
    <property type="protein sequence ID" value="RTJ98512.1"/>
    <property type="molecule type" value="Genomic_DNA"/>
</dbReference>
<keyword evidence="2" id="KW-0813">Transport</keyword>
<dbReference type="Pfam" id="PF03812">
    <property type="entry name" value="KdgT"/>
    <property type="match status" value="1"/>
</dbReference>
<evidence type="ECO:0000256" key="4">
    <source>
        <dbReference type="ARBA" id="ARBA00022597"/>
    </source>
</evidence>
<evidence type="ECO:0000313" key="17">
    <source>
        <dbReference type="Proteomes" id="UP000865560"/>
    </source>
</evidence>
<keyword evidence="6" id="KW-0769">Symport</keyword>
<sequence>MKIKNFLEKTPGGMMLIPMLIGAIIHTFWPNILAYFGPFTNALGTGATVIIAVWFVGIGASVKLKATTTVLKKSGILLATKMFAAFLACIIVQKLIPQGMVSNGLFAGFSALAVVAAMDMTNAGLYTALTKQYGTTEEAGASLLLMIESGPLFTMIILGTTGLASFPLQNFIGLILPFLLGFILGNLDEEFRVFLTKLNEPMIIFLGFSLGSTISLHSIYEAGIAGLILAFSVIVFTGFFLILADIFLAKGNGTAGIAASSTAGAAAATPMLIAQLYPELREQADYATVLVSTCVVITAFVVPILTSYYAKWAKTHINKGKL</sequence>
<name>A0A1Y2P9E6_CAMJU</name>
<gene>
    <name evidence="10" type="ORF">AJY60_05440</name>
    <name evidence="11" type="ORF">B5Y32_02295</name>
    <name evidence="12" type="ORF">C3H42_03820</name>
    <name evidence="13" type="ORF">C3H48_03345</name>
</gene>
<keyword evidence="5 9" id="KW-0812">Transmembrane</keyword>
<feature type="transmembrane region" description="Helical" evidence="9">
    <location>
        <begin position="170"/>
        <end position="187"/>
    </location>
</feature>
<evidence type="ECO:0000313" key="15">
    <source>
        <dbReference type="Proteomes" id="UP000286791"/>
    </source>
</evidence>
<proteinExistence type="inferred from homology"/>
<comment type="caution">
    <text evidence="13">The sequence shown here is derived from an EMBL/GenBank/DDBJ whole genome shotgun (WGS) entry which is preliminary data.</text>
</comment>
<feature type="transmembrane region" description="Helical" evidence="9">
    <location>
        <begin position="289"/>
        <end position="310"/>
    </location>
</feature>
<keyword evidence="7 9" id="KW-1133">Transmembrane helix</keyword>
<keyword evidence="8 9" id="KW-0472">Membrane</keyword>
<dbReference type="Proteomes" id="UP000287237">
    <property type="component" value="Unassembled WGS sequence"/>
</dbReference>
<dbReference type="RefSeq" id="WP_032599945.1">
    <property type="nucleotide sequence ID" value="NZ_JAQBSB010000004.1"/>
</dbReference>
<reference evidence="10 17" key="1">
    <citation type="submission" date="2016-09" db="EMBL/GenBank/DDBJ databases">
        <title>Campylobacter from American crows.</title>
        <authorList>
            <person name="Weis A.M."/>
            <person name="Weimer B.C."/>
            <person name="Townsend A.K."/>
            <person name="Taff C."/>
        </authorList>
    </citation>
    <scope>NUCLEOTIDE SEQUENCE [LARGE SCALE GENOMIC DNA]</scope>
    <source>
        <strain evidence="10 17">BCW_3791</strain>
    </source>
</reference>
<organism evidence="13 15">
    <name type="scientific">Campylobacter jejuni</name>
    <dbReference type="NCBI Taxonomy" id="197"/>
    <lineage>
        <taxon>Bacteria</taxon>
        <taxon>Pseudomonadati</taxon>
        <taxon>Campylobacterota</taxon>
        <taxon>Epsilonproteobacteria</taxon>
        <taxon>Campylobacterales</taxon>
        <taxon>Campylobacteraceae</taxon>
        <taxon>Campylobacter</taxon>
    </lineage>
</organism>
<evidence type="ECO:0000313" key="13">
    <source>
        <dbReference type="EMBL" id="RTJ98512.1"/>
    </source>
</evidence>
<protein>
    <submittedName>
        <fullName evidence="13">2-keto-3-deoxygluconate permease</fullName>
    </submittedName>
</protein>
<accession>A0A1Y2P9E6</accession>
<evidence type="ECO:0000256" key="3">
    <source>
        <dbReference type="ARBA" id="ARBA00022475"/>
    </source>
</evidence>
<dbReference type="Proteomes" id="UP000865560">
    <property type="component" value="Unassembled WGS sequence"/>
</dbReference>
<dbReference type="InterPro" id="IPR004684">
    <property type="entry name" value="2keto-3dGluconate_permease"/>
</dbReference>
<evidence type="ECO:0000256" key="6">
    <source>
        <dbReference type="ARBA" id="ARBA00022847"/>
    </source>
</evidence>
<feature type="transmembrane region" description="Helical" evidence="9">
    <location>
        <begin position="42"/>
        <end position="62"/>
    </location>
</feature>